<reference evidence="1 2" key="1">
    <citation type="journal article" date="2024" name="IMA Fungus">
        <title>IMA Genome - F19 : A genome assembly and annotation guide to empower mycologists, including annotated draft genome sequences of Ceratocystis pirilliformis, Diaporthe australafricana, Fusarium ophioides, Paecilomyces lecythidis, and Sporothrix stenoceras.</title>
        <authorList>
            <person name="Aylward J."/>
            <person name="Wilson A.M."/>
            <person name="Visagie C.M."/>
            <person name="Spraker J."/>
            <person name="Barnes I."/>
            <person name="Buitendag C."/>
            <person name="Ceriani C."/>
            <person name="Del Mar Angel L."/>
            <person name="du Plessis D."/>
            <person name="Fuchs T."/>
            <person name="Gasser K."/>
            <person name="Kramer D."/>
            <person name="Li W."/>
            <person name="Munsamy K."/>
            <person name="Piso A."/>
            <person name="Price J.L."/>
            <person name="Sonnekus B."/>
            <person name="Thomas C."/>
            <person name="van der Nest A."/>
            <person name="van Dijk A."/>
            <person name="van Heerden A."/>
            <person name="van Vuuren N."/>
            <person name="Yilmaz N."/>
            <person name="Duong T.A."/>
            <person name="van der Merwe N.A."/>
            <person name="Wingfield M.J."/>
            <person name="Wingfield B.D."/>
        </authorList>
    </citation>
    <scope>NUCLEOTIDE SEQUENCE [LARGE SCALE GENOMIC DNA]</scope>
    <source>
        <strain evidence="1 2">CMW 5346</strain>
    </source>
</reference>
<dbReference type="PANTHER" id="PTHR34144:SF7">
    <property type="entry name" value="EXPORT PROTEIN (CAP59), PUTATIVE (AFU_ORTHOLOGUE AFUA_7G05020)-RELATED"/>
    <property type="match status" value="1"/>
</dbReference>
<gene>
    <name evidence="1" type="ORF">Sste5346_006068</name>
</gene>
<keyword evidence="2" id="KW-1185">Reference proteome</keyword>
<dbReference type="EMBL" id="JAWCUI010000035">
    <property type="protein sequence ID" value="KAL1893927.1"/>
    <property type="molecule type" value="Genomic_DNA"/>
</dbReference>
<evidence type="ECO:0000313" key="1">
    <source>
        <dbReference type="EMBL" id="KAL1893927.1"/>
    </source>
</evidence>
<accession>A0ABR3Z0W5</accession>
<comment type="caution">
    <text evidence="1">The sequence shown here is derived from an EMBL/GenBank/DDBJ whole genome shotgun (WGS) entry which is preliminary data.</text>
</comment>
<organism evidence="1 2">
    <name type="scientific">Sporothrix stenoceras</name>
    <dbReference type="NCBI Taxonomy" id="5173"/>
    <lineage>
        <taxon>Eukaryota</taxon>
        <taxon>Fungi</taxon>
        <taxon>Dikarya</taxon>
        <taxon>Ascomycota</taxon>
        <taxon>Pezizomycotina</taxon>
        <taxon>Sordariomycetes</taxon>
        <taxon>Sordariomycetidae</taxon>
        <taxon>Ophiostomatales</taxon>
        <taxon>Ophiostomataceae</taxon>
        <taxon>Sporothrix</taxon>
    </lineage>
</organism>
<evidence type="ECO:0008006" key="3">
    <source>
        <dbReference type="Google" id="ProtNLM"/>
    </source>
</evidence>
<sequence>MPGLGFLLHRRTRRLRLALLLVVAVFCFLDVLHAWHAQSRAHQSNLNQPKLPLQNIFIASLHWNSEAVLRAAWSESLLSLVDSLGAASVFVSIYESGSWDGTKGLLTELDGKLGERNIPRRVILDNTTHADEMKSTDPQGWVTDLTGKRHRRRIPYLAGLRNTVLEPLVEQKAKGVVYDKVLFIEDIIFAANDARSLLATRGGDYAAACALDASVAPLLYDTFALRDSEGHEPLSIRWPYFRSARSREDTINGEPVPVRSCWNGMVAMGAAPFYDGLKFRGLPDSLATAHLEGSECCLIHADNKATVKKGVWMNTNVRIAYNVKAYAGVHPLNRPYLSTSDIGFGLWANRLLRWWSTTWFKDRIVDTRMFAWKQEDTANTEVGRDCIVNEMQILVENGWAHV</sequence>
<evidence type="ECO:0000313" key="2">
    <source>
        <dbReference type="Proteomes" id="UP001583186"/>
    </source>
</evidence>
<proteinExistence type="predicted"/>
<protein>
    <recommendedName>
        <fullName evidence="3">Polysaccharide export protein</fullName>
    </recommendedName>
</protein>
<dbReference type="Proteomes" id="UP001583186">
    <property type="component" value="Unassembled WGS sequence"/>
</dbReference>
<dbReference type="Pfam" id="PF11735">
    <property type="entry name" value="CAP59_mtransfer"/>
    <property type="match status" value="1"/>
</dbReference>
<dbReference type="PANTHER" id="PTHR34144">
    <property type="entry name" value="CHROMOSOME 8, WHOLE GENOME SHOTGUN SEQUENCE"/>
    <property type="match status" value="1"/>
</dbReference>
<name>A0ABR3Z0W5_9PEZI</name>
<dbReference type="InterPro" id="IPR021047">
    <property type="entry name" value="Mannosyltransferase_CMT1"/>
</dbReference>